<gene>
    <name evidence="2" type="ORF">OU419_16900</name>
</gene>
<evidence type="ECO:0000313" key="3">
    <source>
        <dbReference type="Proteomes" id="UP001163624"/>
    </source>
</evidence>
<feature type="region of interest" description="Disordered" evidence="1">
    <location>
        <begin position="89"/>
        <end position="125"/>
    </location>
</feature>
<reference evidence="2" key="1">
    <citation type="submission" date="2022-11" db="EMBL/GenBank/DDBJ databases">
        <title>Pseudomonas triclosanedens sp. nov., a triclosan degrader isolated from activated sludge.</title>
        <authorList>
            <person name="Yin Y."/>
            <person name="Lu Z."/>
        </authorList>
    </citation>
    <scope>NUCLEOTIDE SEQUENCE</scope>
    <source>
        <strain evidence="2">ZM23</strain>
    </source>
</reference>
<keyword evidence="3" id="KW-1185">Reference proteome</keyword>
<feature type="region of interest" description="Disordered" evidence="1">
    <location>
        <begin position="236"/>
        <end position="260"/>
    </location>
</feature>
<evidence type="ECO:0000313" key="2">
    <source>
        <dbReference type="EMBL" id="WAI47454.1"/>
    </source>
</evidence>
<organism evidence="2 3">
    <name type="scientific">Pseudomonas triclosanedens</name>
    <dbReference type="NCBI Taxonomy" id="2961893"/>
    <lineage>
        <taxon>Bacteria</taxon>
        <taxon>Pseudomonadati</taxon>
        <taxon>Pseudomonadota</taxon>
        <taxon>Gammaproteobacteria</taxon>
        <taxon>Pseudomonadales</taxon>
        <taxon>Pseudomonadaceae</taxon>
        <taxon>Pseudomonas</taxon>
    </lineage>
</organism>
<protein>
    <submittedName>
        <fullName evidence="2">Helix-turn-helix domain-containing protein</fullName>
    </submittedName>
</protein>
<evidence type="ECO:0000256" key="1">
    <source>
        <dbReference type="SAM" id="MobiDB-lite"/>
    </source>
</evidence>
<dbReference type="Pfam" id="PF13730">
    <property type="entry name" value="HTH_36"/>
    <property type="match status" value="1"/>
</dbReference>
<dbReference type="Gene3D" id="1.10.10.10">
    <property type="entry name" value="Winged helix-like DNA-binding domain superfamily/Winged helix DNA-binding domain"/>
    <property type="match status" value="1"/>
</dbReference>
<sequence>MSTIIMSACWPLQGLTPAQKAVLISLADNANDEGVCWPSVAKIAERTCLSERAVQQAIKVLNECKALTIEARQGRSTMFTVTPAAFAPPQKVHPRSICTPAGSAPTPAPAAPPPPQHLHPTPADAAPRTVIEPSVEPSKNISPADSGQPDEKAAIQEGCRSIWAAYAAAYRNRYGTDPVRNGKVNTQVRDLLKRLGADEAPAVAAFFVTINDAYLTRNCHDLGSLLAKAESYRTQWATQPPPAPPKANKPSFEEAQAEYSRQQATLLFQQHRAAKAGQQGTTGGVQ</sequence>
<feature type="compositionally biased region" description="Pro residues" evidence="1">
    <location>
        <begin position="106"/>
        <end position="117"/>
    </location>
</feature>
<dbReference type="EMBL" id="CP113432">
    <property type="protein sequence ID" value="WAI47454.1"/>
    <property type="molecule type" value="Genomic_DNA"/>
</dbReference>
<dbReference type="RefSeq" id="WP_254473666.1">
    <property type="nucleotide sequence ID" value="NZ_CP113432.1"/>
</dbReference>
<name>A0ABY6ZUA6_9PSED</name>
<proteinExistence type="predicted"/>
<accession>A0ABY6ZUA6</accession>
<dbReference type="Proteomes" id="UP001163624">
    <property type="component" value="Chromosome"/>
</dbReference>
<dbReference type="InterPro" id="IPR036388">
    <property type="entry name" value="WH-like_DNA-bd_sf"/>
</dbReference>